<dbReference type="Pfam" id="PF02653">
    <property type="entry name" value="BPD_transp_2"/>
    <property type="match status" value="1"/>
</dbReference>
<evidence type="ECO:0000256" key="1">
    <source>
        <dbReference type="ARBA" id="ARBA00004651"/>
    </source>
</evidence>
<feature type="transmembrane region" description="Helical" evidence="6">
    <location>
        <begin position="258"/>
        <end position="277"/>
    </location>
</feature>
<comment type="caution">
    <text evidence="7">The sequence shown here is derived from an EMBL/GenBank/DDBJ whole genome shotgun (WGS) entry which is preliminary data.</text>
</comment>
<feature type="transmembrane region" description="Helical" evidence="6">
    <location>
        <begin position="75"/>
        <end position="97"/>
    </location>
</feature>
<keyword evidence="2" id="KW-1003">Cell membrane</keyword>
<dbReference type="PANTHER" id="PTHR43370">
    <property type="entry name" value="SUGAR ABC TRANSPORTER INTEGRAL MEMBRANE PROTEIN-RELATED"/>
    <property type="match status" value="1"/>
</dbReference>
<dbReference type="EMBL" id="JAGSCS010000002">
    <property type="protein sequence ID" value="MBR0575036.1"/>
    <property type="molecule type" value="Genomic_DNA"/>
</dbReference>
<reference evidence="7" key="1">
    <citation type="submission" date="2021-04" db="EMBL/GenBank/DDBJ databases">
        <title>Proteiniclasticum sedimins sp. nov., an obligate anaerobic bacterium isolated from anaerobic sludge.</title>
        <authorList>
            <person name="Liu J."/>
        </authorList>
    </citation>
    <scope>NUCLEOTIDE SEQUENCE</scope>
    <source>
        <strain evidence="7">BAD-10</strain>
    </source>
</reference>
<evidence type="ECO:0000256" key="4">
    <source>
        <dbReference type="ARBA" id="ARBA00022989"/>
    </source>
</evidence>
<keyword evidence="8" id="KW-1185">Reference proteome</keyword>
<dbReference type="AlphaFoldDB" id="A0A941HP18"/>
<keyword evidence="3 6" id="KW-0812">Transmembrane</keyword>
<comment type="subcellular location">
    <subcellularLocation>
        <location evidence="1">Cell membrane</location>
        <topology evidence="1">Multi-pass membrane protein</topology>
    </subcellularLocation>
</comment>
<evidence type="ECO:0000256" key="5">
    <source>
        <dbReference type="ARBA" id="ARBA00023136"/>
    </source>
</evidence>
<protein>
    <submittedName>
        <fullName evidence="7">ABC transporter permease</fullName>
    </submittedName>
</protein>
<keyword evidence="4 6" id="KW-1133">Transmembrane helix</keyword>
<dbReference type="GO" id="GO:0022857">
    <property type="term" value="F:transmembrane transporter activity"/>
    <property type="evidence" value="ECO:0007669"/>
    <property type="project" value="InterPro"/>
</dbReference>
<feature type="transmembrane region" description="Helical" evidence="6">
    <location>
        <begin position="134"/>
        <end position="151"/>
    </location>
</feature>
<evidence type="ECO:0000256" key="6">
    <source>
        <dbReference type="SAM" id="Phobius"/>
    </source>
</evidence>
<evidence type="ECO:0000313" key="8">
    <source>
        <dbReference type="Proteomes" id="UP000675379"/>
    </source>
</evidence>
<dbReference type="Proteomes" id="UP000675379">
    <property type="component" value="Unassembled WGS sequence"/>
</dbReference>
<organism evidence="7 8">
    <name type="scientific">Proteiniclasticum sediminis</name>
    <dbReference type="NCBI Taxonomy" id="2804028"/>
    <lineage>
        <taxon>Bacteria</taxon>
        <taxon>Bacillati</taxon>
        <taxon>Bacillota</taxon>
        <taxon>Clostridia</taxon>
        <taxon>Eubacteriales</taxon>
        <taxon>Clostridiaceae</taxon>
        <taxon>Proteiniclasticum</taxon>
    </lineage>
</organism>
<evidence type="ECO:0000256" key="2">
    <source>
        <dbReference type="ARBA" id="ARBA00022475"/>
    </source>
</evidence>
<name>A0A941HP18_9CLOT</name>
<gene>
    <name evidence="7" type="ORF">KCG48_01650</name>
</gene>
<feature type="transmembrane region" description="Helical" evidence="6">
    <location>
        <begin position="45"/>
        <end position="66"/>
    </location>
</feature>
<evidence type="ECO:0000256" key="3">
    <source>
        <dbReference type="ARBA" id="ARBA00022692"/>
    </source>
</evidence>
<feature type="transmembrane region" description="Helical" evidence="6">
    <location>
        <begin position="181"/>
        <end position="203"/>
    </location>
</feature>
<dbReference type="CDD" id="cd06580">
    <property type="entry name" value="TM_PBP1_transp_TpRbsC_like"/>
    <property type="match status" value="1"/>
</dbReference>
<keyword evidence="5 6" id="KW-0472">Membrane</keyword>
<accession>A0A941HP18</accession>
<evidence type="ECO:0000313" key="7">
    <source>
        <dbReference type="EMBL" id="MBR0575036.1"/>
    </source>
</evidence>
<dbReference type="PANTHER" id="PTHR43370:SF1">
    <property type="entry name" value="GUANOSINE ABC TRANSPORTER PERMEASE PROTEIN NUPQ"/>
    <property type="match status" value="1"/>
</dbReference>
<dbReference type="GO" id="GO:0005886">
    <property type="term" value="C:plasma membrane"/>
    <property type="evidence" value="ECO:0007669"/>
    <property type="project" value="UniProtKB-SubCell"/>
</dbReference>
<sequence length="288" mass="30825">MTPILFASLACMMFYKGGVDAIGTEGMMLSSALIGVLGAHYTRSFLGGILFGMLCGAFLSIVYVYMTNKMRANDILAGISINTFSSGFTVFLLYILAGEKGSSQNLPSPTVPNWDIPILKDIPILGEVLSGHSLLTYLGFAMVVVTYYFLYRTPMGLRIRAVGKNPGAASSVGINVVKTRYLSAGIAGALAGLGGVFMSMSYISNFTRDMVAGRGFIGMAAEGMGRGNPLGVLLSSLLFGAVDSLAIRLQGMNLPARLVQAIPYVITIIVITVYSYIDQEKKKRKMKE</sequence>
<proteinExistence type="predicted"/>
<dbReference type="InterPro" id="IPR001851">
    <property type="entry name" value="ABC_transp_permease"/>
</dbReference>